<dbReference type="RefSeq" id="WP_114211092.1">
    <property type="nucleotide sequence ID" value="NZ_CP030840.1"/>
</dbReference>
<dbReference type="PANTHER" id="PTHR24198">
    <property type="entry name" value="ANKYRIN REPEAT AND PROTEIN KINASE DOMAIN-CONTAINING PROTEIN"/>
    <property type="match status" value="1"/>
</dbReference>
<organism evidence="4 5">
    <name type="scientific">Acidisarcina polymorpha</name>
    <dbReference type="NCBI Taxonomy" id="2211140"/>
    <lineage>
        <taxon>Bacteria</taxon>
        <taxon>Pseudomonadati</taxon>
        <taxon>Acidobacteriota</taxon>
        <taxon>Terriglobia</taxon>
        <taxon>Terriglobales</taxon>
        <taxon>Acidobacteriaceae</taxon>
        <taxon>Acidisarcina</taxon>
    </lineage>
</organism>
<dbReference type="Pfam" id="PF12796">
    <property type="entry name" value="Ank_2"/>
    <property type="match status" value="1"/>
</dbReference>
<dbReference type="SUPFAM" id="SSF48403">
    <property type="entry name" value="Ankyrin repeat"/>
    <property type="match status" value="2"/>
</dbReference>
<dbReference type="KEGG" id="abas:ACPOL_5895"/>
<gene>
    <name evidence="4" type="ORF">ACPOL_5895</name>
</gene>
<dbReference type="PROSITE" id="PS50297">
    <property type="entry name" value="ANK_REP_REGION"/>
    <property type="match status" value="1"/>
</dbReference>
<proteinExistence type="predicted"/>
<accession>A0A2Z5G843</accession>
<protein>
    <submittedName>
        <fullName evidence="4">Ankyrin</fullName>
    </submittedName>
</protein>
<evidence type="ECO:0000313" key="4">
    <source>
        <dbReference type="EMBL" id="AXC15139.1"/>
    </source>
</evidence>
<dbReference type="SMART" id="SM00248">
    <property type="entry name" value="ANK"/>
    <property type="match status" value="7"/>
</dbReference>
<dbReference type="Gene3D" id="1.25.40.20">
    <property type="entry name" value="Ankyrin repeat-containing domain"/>
    <property type="match status" value="2"/>
</dbReference>
<dbReference type="OrthoDB" id="127805at2"/>
<dbReference type="InterPro" id="IPR002110">
    <property type="entry name" value="Ankyrin_rpt"/>
</dbReference>
<name>A0A2Z5G843_9BACT</name>
<sequence>MSGAIHPLEDLSEAAFIEAACVPLDESHSSGTLEAANAILSNDPEVVTSSIYAAAVVGELAAVQRFLLLNSSLATAKGGPRNWDPLTYLCFSRYLRIDHGRSDSLVRTARALLDAGASPNTGWYQSGHRPTPTWESAIYGAAGIAHHAEMTALLLDRGADPNDGETPYHAAEGYDLSALKVLVESGKLNHDSLTTLLLRKSDWHDLEGIRYLLAHGADPNRREGGHDTALQFALRRDNDIHIIDTLLDHGANTALGSERDGRSSSAIAARKGRGDVLRSIERRGLALGLQGVNELIAVCAKGDATAVQALAARQPQLVPQVIEEGGTLLAGFASNGNVEGSRLLLDLGVEIAARYAEGDNYFDIARQSTALHFAAWRMRHAVVKLLLERGAPVDALDSKGRTPLELAVRACVDSHWAEWRSPESVRMLLDAGASAMKAQYPSGYREIDELLSKLRESLP</sequence>
<dbReference type="Proteomes" id="UP000253606">
    <property type="component" value="Chromosome"/>
</dbReference>
<keyword evidence="1" id="KW-0677">Repeat</keyword>
<dbReference type="PROSITE" id="PS50088">
    <property type="entry name" value="ANK_REPEAT"/>
    <property type="match status" value="1"/>
</dbReference>
<evidence type="ECO:0000256" key="3">
    <source>
        <dbReference type="PROSITE-ProRule" id="PRU00023"/>
    </source>
</evidence>
<keyword evidence="5" id="KW-1185">Reference proteome</keyword>
<dbReference type="PANTHER" id="PTHR24198:SF165">
    <property type="entry name" value="ANKYRIN REPEAT-CONTAINING PROTEIN-RELATED"/>
    <property type="match status" value="1"/>
</dbReference>
<keyword evidence="2 3" id="KW-0040">ANK repeat</keyword>
<dbReference type="EMBL" id="CP030840">
    <property type="protein sequence ID" value="AXC15139.1"/>
    <property type="molecule type" value="Genomic_DNA"/>
</dbReference>
<evidence type="ECO:0000256" key="2">
    <source>
        <dbReference type="ARBA" id="ARBA00023043"/>
    </source>
</evidence>
<feature type="repeat" description="ANK" evidence="3">
    <location>
        <begin position="366"/>
        <end position="398"/>
    </location>
</feature>
<evidence type="ECO:0000256" key="1">
    <source>
        <dbReference type="ARBA" id="ARBA00022737"/>
    </source>
</evidence>
<dbReference type="InterPro" id="IPR036770">
    <property type="entry name" value="Ankyrin_rpt-contain_sf"/>
</dbReference>
<dbReference type="AlphaFoldDB" id="A0A2Z5G843"/>
<dbReference type="Pfam" id="PF13637">
    <property type="entry name" value="Ank_4"/>
    <property type="match status" value="1"/>
</dbReference>
<reference evidence="4 5" key="1">
    <citation type="journal article" date="2018" name="Front. Microbiol.">
        <title>Hydrolytic Capabilities as a Key to Environmental Success: Chitinolytic and Cellulolytic Acidobacteria From Acidic Sub-arctic Soils and Boreal Peatlands.</title>
        <authorList>
            <person name="Belova S.E."/>
            <person name="Ravin N.V."/>
            <person name="Pankratov T.A."/>
            <person name="Rakitin A.L."/>
            <person name="Ivanova A.A."/>
            <person name="Beletsky A.V."/>
            <person name="Mardanov A.V."/>
            <person name="Sinninghe Damste J.S."/>
            <person name="Dedysh S.N."/>
        </authorList>
    </citation>
    <scope>NUCLEOTIDE SEQUENCE [LARGE SCALE GENOMIC DNA]</scope>
    <source>
        <strain evidence="4 5">SBC82</strain>
    </source>
</reference>
<evidence type="ECO:0000313" key="5">
    <source>
        <dbReference type="Proteomes" id="UP000253606"/>
    </source>
</evidence>